<dbReference type="InterPro" id="IPR008958">
    <property type="entry name" value="Transglutaminase_C"/>
</dbReference>
<evidence type="ECO:0000259" key="9">
    <source>
        <dbReference type="SMART" id="SM00460"/>
    </source>
</evidence>
<evidence type="ECO:0000313" key="10">
    <source>
        <dbReference type="Proteomes" id="UP000095280"/>
    </source>
</evidence>
<dbReference type="InterPro" id="IPR013783">
    <property type="entry name" value="Ig-like_fold"/>
</dbReference>
<dbReference type="Gene3D" id="2.60.40.10">
    <property type="entry name" value="Immunoglobulins"/>
    <property type="match status" value="3"/>
</dbReference>
<comment type="cofactor">
    <cofactor evidence="1">
        <name>Ca(2+)</name>
        <dbReference type="ChEBI" id="CHEBI:29108"/>
    </cofactor>
</comment>
<proteinExistence type="inferred from homology"/>
<dbReference type="EC" id="2.3.2.13" evidence="7"/>
<dbReference type="InterPro" id="IPR036985">
    <property type="entry name" value="Transglutaminase-like_sf"/>
</dbReference>
<dbReference type="WBParaSite" id="maker-uti_cns_0001211-snap-gene-0.9-mRNA-1">
    <property type="protein sequence ID" value="maker-uti_cns_0001211-snap-gene-0.9-mRNA-1"/>
    <property type="gene ID" value="maker-uti_cns_0001211-snap-gene-0.9"/>
</dbReference>
<evidence type="ECO:0000256" key="5">
    <source>
        <dbReference type="ARBA" id="ARBA00022837"/>
    </source>
</evidence>
<evidence type="ECO:0000256" key="4">
    <source>
        <dbReference type="ARBA" id="ARBA00022723"/>
    </source>
</evidence>
<feature type="active site" evidence="8">
    <location>
        <position position="355"/>
    </location>
</feature>
<dbReference type="InterPro" id="IPR036238">
    <property type="entry name" value="Transglutaminase_C_sf"/>
</dbReference>
<accession>A0A1I8G9K4</accession>
<dbReference type="SUPFAM" id="SSF54001">
    <property type="entry name" value="Cysteine proteinases"/>
    <property type="match status" value="1"/>
</dbReference>
<protein>
    <recommendedName>
        <fullName evidence="7">protein-glutamine gamma-glutamyltransferase</fullName>
        <ecNumber evidence="7">2.3.2.13</ecNumber>
    </recommendedName>
</protein>
<feature type="active site" evidence="8">
    <location>
        <position position="380"/>
    </location>
</feature>
<dbReference type="AlphaFoldDB" id="A0A1I8G9K4"/>
<dbReference type="Proteomes" id="UP000095280">
    <property type="component" value="Unplaced"/>
</dbReference>
<dbReference type="GO" id="GO:0003810">
    <property type="term" value="F:protein-glutamine gamma-glutamyltransferase activity"/>
    <property type="evidence" value="ECO:0007669"/>
    <property type="project" value="UniProtKB-EC"/>
</dbReference>
<dbReference type="InterPro" id="IPR014756">
    <property type="entry name" value="Ig_E-set"/>
</dbReference>
<comment type="similarity">
    <text evidence="2">Belongs to the transglutaminase superfamily. Transglutaminase family.</text>
</comment>
<keyword evidence="10" id="KW-1185">Reference proteome</keyword>
<dbReference type="InterPro" id="IPR023608">
    <property type="entry name" value="Transglutaminase_animal"/>
</dbReference>
<dbReference type="PIRSF" id="PIRSF000459">
    <property type="entry name" value="TGM_EBP42"/>
    <property type="match status" value="1"/>
</dbReference>
<keyword evidence="4" id="KW-0479">Metal-binding</keyword>
<keyword evidence="5" id="KW-0106">Calcium</keyword>
<dbReference type="Gene3D" id="3.90.260.10">
    <property type="entry name" value="Transglutaminase-like"/>
    <property type="match status" value="1"/>
</dbReference>
<dbReference type="InterPro" id="IPR050779">
    <property type="entry name" value="Transglutaminase"/>
</dbReference>
<dbReference type="InterPro" id="IPR002931">
    <property type="entry name" value="Transglutaminase-like"/>
</dbReference>
<evidence type="ECO:0000256" key="6">
    <source>
        <dbReference type="ARBA" id="ARBA00023315"/>
    </source>
</evidence>
<evidence type="ECO:0000256" key="1">
    <source>
        <dbReference type="ARBA" id="ARBA00001913"/>
    </source>
</evidence>
<dbReference type="SMART" id="SM00460">
    <property type="entry name" value="TGc"/>
    <property type="match status" value="1"/>
</dbReference>
<dbReference type="InterPro" id="IPR001102">
    <property type="entry name" value="Transglutaminase_N"/>
</dbReference>
<feature type="domain" description="Transglutaminase-like" evidence="9">
    <location>
        <begin position="288"/>
        <end position="383"/>
    </location>
</feature>
<name>A0A1I8G9K4_9PLAT</name>
<dbReference type="Pfam" id="PF01841">
    <property type="entry name" value="Transglut_core"/>
    <property type="match status" value="1"/>
</dbReference>
<feature type="active site" evidence="8">
    <location>
        <position position="296"/>
    </location>
</feature>
<sequence length="729" mass="82027">MILSCRIPQINPAVAEKPIKLLGVNPHFRHNGFHHYTEQYDINTEHTGLVVRRGAPFRLDFRFDNDIDDYDLLTVHLAAEDYGAEHLKFQWKVKESPRKFLLDDTNSAPIQIFRVIQKADKRTVTVIFYSRVNAVVSKYNITGVSVWRSRNEYFSTEINFPIYLIFNPFHEDDLVYMTKEDERQEYVLQDEGRVYFGSSRKIGSRPWYFAQFENPVLSCALLLLAKSSLKWENWGDPVLVARTLSAMVNNVDDDGLLVGNWSGNYSGGVAPTEWKGSLRIIEEYFRTQTPVQFGQCWVFSGCMTSLARSLGIPCRSVTNFDSAHDTDANLTVDNYFDDSYMPITDRNSDSVWNFHVWNDLWMRRPDLAENGEFDGWQAIDATPQETSEDIYQTGPCSLNAIKRGLVNLQFDGKFVFAEVNACIKHWAIGKDGSRKEIFSDPRKVGQSISTKAVGSDERQDVTHQYKYNEGTPEEEEAFKCAESQLNVAACDRTNDAAKERYIRLSLNAPNTCLFGSNLDIGLEMSNQSKQVVQLQYTATVTIKKYNGHIMGTVKQEKDSLNIRAGATKTMKLSVAAEDYVKDCGTEEFGFEIVAVLTDADGRKQVSQSIIHVTRPDVLIELTGELKQNKDFRLNCSFMNPLPINLTGCAFSVDGPGLRGQLADYPVSDLAPGQTAKCSLTLNPARAGQRKFVVSFNSAELKGAYCEQPVVVVPDPGSENGGLLEADIRP</sequence>
<dbReference type="Pfam" id="PF00868">
    <property type="entry name" value="Transglut_N"/>
    <property type="match status" value="1"/>
</dbReference>
<keyword evidence="6" id="KW-0012">Acyltransferase</keyword>
<evidence type="ECO:0000256" key="7">
    <source>
        <dbReference type="ARBA" id="ARBA00024222"/>
    </source>
</evidence>
<dbReference type="Pfam" id="PF00927">
    <property type="entry name" value="Transglut_C"/>
    <property type="match status" value="1"/>
</dbReference>
<dbReference type="PANTHER" id="PTHR11590">
    <property type="entry name" value="PROTEIN-GLUTAMINE GAMMA-GLUTAMYLTRANSFERASE"/>
    <property type="match status" value="1"/>
</dbReference>
<dbReference type="FunFam" id="3.90.260.10:FF:000001">
    <property type="entry name" value="Protein-glutamine gamma-glutamyltransferase 2"/>
    <property type="match status" value="1"/>
</dbReference>
<dbReference type="GO" id="GO:0046872">
    <property type="term" value="F:metal ion binding"/>
    <property type="evidence" value="ECO:0007669"/>
    <property type="project" value="UniProtKB-KW"/>
</dbReference>
<evidence type="ECO:0000256" key="2">
    <source>
        <dbReference type="ARBA" id="ARBA00005968"/>
    </source>
</evidence>
<dbReference type="SUPFAM" id="SSF49309">
    <property type="entry name" value="Transglutaminase, two C-terminal domains"/>
    <property type="match status" value="2"/>
</dbReference>
<keyword evidence="3" id="KW-0808">Transferase</keyword>
<dbReference type="PANTHER" id="PTHR11590:SF70">
    <property type="entry name" value="PROTEIN-GLUTAMINE GAMMA-GLUTAMYLTRANSFERASE 4"/>
    <property type="match status" value="1"/>
</dbReference>
<dbReference type="InterPro" id="IPR038765">
    <property type="entry name" value="Papain-like_cys_pep_sf"/>
</dbReference>
<evidence type="ECO:0000256" key="3">
    <source>
        <dbReference type="ARBA" id="ARBA00022679"/>
    </source>
</evidence>
<organism evidence="10 11">
    <name type="scientific">Macrostomum lignano</name>
    <dbReference type="NCBI Taxonomy" id="282301"/>
    <lineage>
        <taxon>Eukaryota</taxon>
        <taxon>Metazoa</taxon>
        <taxon>Spiralia</taxon>
        <taxon>Lophotrochozoa</taxon>
        <taxon>Platyhelminthes</taxon>
        <taxon>Rhabditophora</taxon>
        <taxon>Macrostomorpha</taxon>
        <taxon>Macrostomida</taxon>
        <taxon>Macrostomidae</taxon>
        <taxon>Macrostomum</taxon>
    </lineage>
</organism>
<evidence type="ECO:0000313" key="11">
    <source>
        <dbReference type="WBParaSite" id="maker-uti_cns_0001211-snap-gene-0.9-mRNA-1"/>
    </source>
</evidence>
<reference evidence="11" key="1">
    <citation type="submission" date="2016-11" db="UniProtKB">
        <authorList>
            <consortium name="WormBaseParasite"/>
        </authorList>
    </citation>
    <scope>IDENTIFICATION</scope>
</reference>
<evidence type="ECO:0000256" key="8">
    <source>
        <dbReference type="PIRSR" id="PIRSR000459-1"/>
    </source>
</evidence>
<dbReference type="SUPFAM" id="SSF81296">
    <property type="entry name" value="E set domains"/>
    <property type="match status" value="1"/>
</dbReference>